<dbReference type="Gene3D" id="3.90.550.20">
    <property type="match status" value="1"/>
</dbReference>
<dbReference type="SUPFAM" id="SSF53448">
    <property type="entry name" value="Nucleotide-diphospho-sugar transferases"/>
    <property type="match status" value="1"/>
</dbReference>
<protein>
    <submittedName>
        <fullName evidence="4">Uncharacterized protein LOC132804153</fullName>
    </submittedName>
</protein>
<evidence type="ECO:0000256" key="1">
    <source>
        <dbReference type="SAM" id="Phobius"/>
    </source>
</evidence>
<sequence>MASPKKLSCCKTLTSLKRVSQKIFDRWPLLSSFSFVACKTLTSVKKVSQKIFNRWPLLSSFSFVALILIFFADSIFSSNLSHQNAYTINENIFLRTQKAIAKMQFSMQEKVDKLAMLDGEYEIDPMIPPKNVTKGKRIKWFQQKLPEFEILSSTNLSKQFHGRVLEFLNNGCSIQFYMVWLSPARFFGTRDFLSIDTLFYAHPQGCLMIISRTMDSSRGYRILKPLLDRGFKVLAVTPDLPFLVKNTPAEAWLEELKSGKIDPGFIPLSQNLCNLIRLTVLHKYGGVYLDTDMIVLRDFSELKNSVGAQTIDPVSKRWLRLNGAVMVFDIHHPILLDFIEEFSSTFDGNSWGFNGPYLVSRVMKRVGGRRGYNMTVMRPEAFYPVNWSKIHRLFRKPERTAERRWVERTVNELTDEGGKTYAVHLWNKKSKGFKIEEGSVMERLILHHCVICENI</sequence>
<keyword evidence="1" id="KW-0472">Membrane</keyword>
<dbReference type="PANTHER" id="PTHR46781:SF7">
    <property type="entry name" value="ALPHA 1,4-GLYCOSYLTRANSFERASE FAMILY PROTEIN"/>
    <property type="match status" value="1"/>
</dbReference>
<accession>A0ABM4ABL2</accession>
<keyword evidence="1" id="KW-1133">Transmembrane helix</keyword>
<dbReference type="InterPro" id="IPR007577">
    <property type="entry name" value="GlycoTrfase_DXD_sugar-bd_CS"/>
</dbReference>
<dbReference type="Pfam" id="PF04572">
    <property type="entry name" value="Gb3_synth"/>
    <property type="match status" value="1"/>
</dbReference>
<dbReference type="InterPro" id="IPR007652">
    <property type="entry name" value="A1-4-GlycosylTfrase_dom"/>
</dbReference>
<reference evidence="4" key="1">
    <citation type="submission" date="2025-08" db="UniProtKB">
        <authorList>
            <consortium name="RefSeq"/>
        </authorList>
    </citation>
    <scope>IDENTIFICATION</scope>
    <source>
        <tissue evidence="4">Seedling</tissue>
    </source>
</reference>
<dbReference type="PANTHER" id="PTHR46781">
    <property type="entry name" value="ALPHA 1,4-GLYCOSYLTRANSFERASE FAMILY PROTEIN"/>
    <property type="match status" value="1"/>
</dbReference>
<keyword evidence="3" id="KW-1185">Reference proteome</keyword>
<keyword evidence="1" id="KW-0812">Transmembrane</keyword>
<feature type="transmembrane region" description="Helical" evidence="1">
    <location>
        <begin position="55"/>
        <end position="76"/>
    </location>
</feature>
<dbReference type="RefSeq" id="XP_060674124.1">
    <property type="nucleotide sequence ID" value="XM_060818141.1"/>
</dbReference>
<dbReference type="GeneID" id="132804153"/>
<evidence type="ECO:0000313" key="4">
    <source>
        <dbReference type="RefSeq" id="XP_060674124.1"/>
    </source>
</evidence>
<dbReference type="InterPro" id="IPR029044">
    <property type="entry name" value="Nucleotide-diphossugar_trans"/>
</dbReference>
<dbReference type="InterPro" id="IPR044789">
    <property type="entry name" value="Put_A1-4-GlycosylTfrase_plant"/>
</dbReference>
<evidence type="ECO:0000313" key="3">
    <source>
        <dbReference type="Proteomes" id="UP001652623"/>
    </source>
</evidence>
<proteinExistence type="predicted"/>
<feature type="domain" description="Alpha 1,4-glycosyltransferase" evidence="2">
    <location>
        <begin position="328"/>
        <end position="452"/>
    </location>
</feature>
<organism evidence="3 4">
    <name type="scientific">Ziziphus jujuba</name>
    <name type="common">Chinese jujube</name>
    <name type="synonym">Ziziphus sativa</name>
    <dbReference type="NCBI Taxonomy" id="326968"/>
    <lineage>
        <taxon>Eukaryota</taxon>
        <taxon>Viridiplantae</taxon>
        <taxon>Streptophyta</taxon>
        <taxon>Embryophyta</taxon>
        <taxon>Tracheophyta</taxon>
        <taxon>Spermatophyta</taxon>
        <taxon>Magnoliopsida</taxon>
        <taxon>eudicotyledons</taxon>
        <taxon>Gunneridae</taxon>
        <taxon>Pentapetalae</taxon>
        <taxon>rosids</taxon>
        <taxon>fabids</taxon>
        <taxon>Rosales</taxon>
        <taxon>Rhamnaceae</taxon>
        <taxon>Paliureae</taxon>
        <taxon>Ziziphus</taxon>
    </lineage>
</organism>
<gene>
    <name evidence="4" type="primary">LOC132804153</name>
</gene>
<evidence type="ECO:0000259" key="2">
    <source>
        <dbReference type="Pfam" id="PF04572"/>
    </source>
</evidence>
<dbReference type="Proteomes" id="UP001652623">
    <property type="component" value="Chromosome 6"/>
</dbReference>
<name>A0ABM4ABL2_ZIZJJ</name>
<dbReference type="Pfam" id="PF04488">
    <property type="entry name" value="Gly_transf_sug"/>
    <property type="match status" value="1"/>
</dbReference>